<dbReference type="InterPro" id="IPR009009">
    <property type="entry name" value="RlpA-like_DPBB"/>
</dbReference>
<dbReference type="PROSITE" id="PS50830">
    <property type="entry name" value="TNASE_3"/>
    <property type="match status" value="1"/>
</dbReference>
<keyword evidence="6" id="KW-1185">Reference proteome</keyword>
<sequence length="355" mass="37314">MRGISNRAIGGAVAILVALASPSADAAGWDTVHRFVHRTGNCGSGKEVLASLYRIGTRTSSGEPMRHDTLTAASHDYPLGTSVTVVNPVNGRTCHIRINDRGPYGKSRETGVKIDFAPGAAKCLGMRGTQYVCLPGDDAVELAGVPQILDGGTIAINGTTIRLQGIDPPDSDQVCVDEKGTGWTCGLAARDELIKRFGDKPWTCQVAGRDKVGRSMGSCAVGTESVADWIVRAGWALAVAGSLQAYESSEAIAREAQAGLWSGAFIAPALWRDRNRRTRIVGADRAPSSATEILLGAATTADPPSPDCTIKASFGWGGKCTTQRPGGRSYAKLKMGPGKRWFCSIQEAEAAGCRP</sequence>
<dbReference type="AlphaFoldDB" id="A0A336JP90"/>
<evidence type="ECO:0000313" key="4">
    <source>
        <dbReference type="EMBL" id="SSW91410.1"/>
    </source>
</evidence>
<dbReference type="PANTHER" id="PTHR34183">
    <property type="entry name" value="ENDOLYTIC PEPTIDOGLYCAN TRANSGLYCOSYLASE RLPA"/>
    <property type="match status" value="1"/>
</dbReference>
<feature type="signal peptide" evidence="1">
    <location>
        <begin position="1"/>
        <end position="26"/>
    </location>
</feature>
<dbReference type="InterPro" id="IPR036908">
    <property type="entry name" value="RlpA-like_sf"/>
</dbReference>
<protein>
    <submittedName>
        <fullName evidence="4">Rare lipoprotein A</fullName>
    </submittedName>
</protein>
<dbReference type="Pfam" id="PF03330">
    <property type="entry name" value="DPBB_1"/>
    <property type="match status" value="1"/>
</dbReference>
<feature type="domain" description="TNase-like" evidence="2">
    <location>
        <begin position="139"/>
        <end position="263"/>
    </location>
</feature>
<dbReference type="SUPFAM" id="SSF50199">
    <property type="entry name" value="Staphylococcal nuclease"/>
    <property type="match status" value="1"/>
</dbReference>
<dbReference type="InterPro" id="IPR035437">
    <property type="entry name" value="SNase_OB-fold_sf"/>
</dbReference>
<evidence type="ECO:0000256" key="1">
    <source>
        <dbReference type="SAM" id="SignalP"/>
    </source>
</evidence>
<gene>
    <name evidence="3" type="ORF">BJ125_111172</name>
    <name evidence="4" type="ORF">SAMN05892882_111172</name>
</gene>
<evidence type="ECO:0000313" key="3">
    <source>
        <dbReference type="EMBL" id="RED33334.1"/>
    </source>
</evidence>
<dbReference type="Proteomes" id="UP000252631">
    <property type="component" value="Unassembled WGS sequence"/>
</dbReference>
<dbReference type="RefSeq" id="WP_114358462.1">
    <property type="nucleotide sequence ID" value="NZ_QRDT01000011.1"/>
</dbReference>
<dbReference type="EMBL" id="UFQQ01000011">
    <property type="protein sequence ID" value="SSW91410.1"/>
    <property type="molecule type" value="Genomic_DNA"/>
</dbReference>
<dbReference type="InterPro" id="IPR016071">
    <property type="entry name" value="Staphylococal_nuclease_OB-fold"/>
</dbReference>
<dbReference type="SMART" id="SM00318">
    <property type="entry name" value="SNc"/>
    <property type="match status" value="1"/>
</dbReference>
<keyword evidence="4" id="KW-0449">Lipoprotein</keyword>
<dbReference type="EMBL" id="QRDT01000011">
    <property type="protein sequence ID" value="RED33334.1"/>
    <property type="molecule type" value="Genomic_DNA"/>
</dbReference>
<organism evidence="4 5">
    <name type="scientific">Rhodopseudomonas pentothenatexigens</name>
    <dbReference type="NCBI Taxonomy" id="999699"/>
    <lineage>
        <taxon>Bacteria</taxon>
        <taxon>Pseudomonadati</taxon>
        <taxon>Pseudomonadota</taxon>
        <taxon>Alphaproteobacteria</taxon>
        <taxon>Hyphomicrobiales</taxon>
        <taxon>Nitrobacteraceae</taxon>
        <taxon>Rhodopseudomonas</taxon>
    </lineage>
</organism>
<keyword evidence="1" id="KW-0732">Signal</keyword>
<dbReference type="Gene3D" id="2.40.40.10">
    <property type="entry name" value="RlpA-like domain"/>
    <property type="match status" value="1"/>
</dbReference>
<proteinExistence type="predicted"/>
<evidence type="ECO:0000259" key="2">
    <source>
        <dbReference type="PROSITE" id="PS50830"/>
    </source>
</evidence>
<dbReference type="CDD" id="cd22268">
    <property type="entry name" value="DPBB_RlpA-like"/>
    <property type="match status" value="1"/>
</dbReference>
<feature type="chain" id="PRO_5016413539" evidence="1">
    <location>
        <begin position="27"/>
        <end position="355"/>
    </location>
</feature>
<evidence type="ECO:0000313" key="6">
    <source>
        <dbReference type="Proteomes" id="UP000256343"/>
    </source>
</evidence>
<dbReference type="PANTHER" id="PTHR34183:SF1">
    <property type="entry name" value="ENDOLYTIC PEPTIDOGLYCAN TRANSGLYCOSYLASE RLPA"/>
    <property type="match status" value="1"/>
</dbReference>
<reference evidence="3 6" key="2">
    <citation type="submission" date="2018-07" db="EMBL/GenBank/DDBJ databases">
        <title>Genomic Encyclopedia of Archaeal and Bacterial Type Strains, Phase II (KMG-II): from individual species to whole genera.</title>
        <authorList>
            <person name="Goeker M."/>
        </authorList>
    </citation>
    <scope>NUCLEOTIDE SEQUENCE [LARGE SCALE GENOMIC DNA]</scope>
    <source>
        <strain evidence="3 6">JA575</strain>
    </source>
</reference>
<accession>A0A336JP90</accession>
<dbReference type="OrthoDB" id="9805504at2"/>
<dbReference type="Pfam" id="PF00565">
    <property type="entry name" value="SNase"/>
    <property type="match status" value="1"/>
</dbReference>
<reference evidence="4 5" key="1">
    <citation type="submission" date="2017-08" db="EMBL/GenBank/DDBJ databases">
        <authorList>
            <person name="de Groot N.N."/>
        </authorList>
    </citation>
    <scope>NUCLEOTIDE SEQUENCE [LARGE SCALE GENOMIC DNA]</scope>
    <source>
        <strain evidence="4 5">JA575</strain>
    </source>
</reference>
<dbReference type="Proteomes" id="UP000256343">
    <property type="component" value="Unassembled WGS sequence"/>
</dbReference>
<name>A0A336JP90_9BRAD</name>
<dbReference type="Gene3D" id="2.40.50.90">
    <property type="match status" value="1"/>
</dbReference>
<evidence type="ECO:0000313" key="5">
    <source>
        <dbReference type="Proteomes" id="UP000252631"/>
    </source>
</evidence>